<gene>
    <name evidence="1" type="ORF">F383_20831</name>
</gene>
<proteinExistence type="predicted"/>
<dbReference type="EMBL" id="KN404093">
    <property type="protein sequence ID" value="KHG15579.1"/>
    <property type="molecule type" value="Genomic_DNA"/>
</dbReference>
<keyword evidence="2" id="KW-1185">Reference proteome</keyword>
<evidence type="ECO:0000313" key="1">
    <source>
        <dbReference type="EMBL" id="KHG15579.1"/>
    </source>
</evidence>
<reference evidence="2" key="1">
    <citation type="submission" date="2014-09" db="EMBL/GenBank/DDBJ databases">
        <authorList>
            <person name="Mudge J."/>
            <person name="Ramaraj T."/>
            <person name="Lindquist I.E."/>
            <person name="Bharti A.K."/>
            <person name="Sundararajan A."/>
            <person name="Cameron C.T."/>
            <person name="Woodward J.E."/>
            <person name="May G.D."/>
            <person name="Brubaker C."/>
            <person name="Broadhvest J."/>
            <person name="Wilkins T.A."/>
        </authorList>
    </citation>
    <scope>NUCLEOTIDE SEQUENCE</scope>
    <source>
        <strain evidence="2">cv. AKA8401</strain>
    </source>
</reference>
<evidence type="ECO:0000313" key="2">
    <source>
        <dbReference type="Proteomes" id="UP000032142"/>
    </source>
</evidence>
<sequence>MACLVEGNDYAITCLLQPYFVGPHKPTFGSMEYPITGVFHSGLKQRFLGIYILFPLHLLPIHCL</sequence>
<protein>
    <submittedName>
        <fullName evidence="1">Uncharacterized protein</fullName>
    </submittedName>
</protein>
<dbReference type="Proteomes" id="UP000032142">
    <property type="component" value="Unassembled WGS sequence"/>
</dbReference>
<accession>A0A0B0NUP0</accession>
<dbReference type="AlphaFoldDB" id="A0A0B0NUP0"/>
<name>A0A0B0NUP0_GOSAR</name>
<organism evidence="1 2">
    <name type="scientific">Gossypium arboreum</name>
    <name type="common">Tree cotton</name>
    <name type="synonym">Gossypium nanking</name>
    <dbReference type="NCBI Taxonomy" id="29729"/>
    <lineage>
        <taxon>Eukaryota</taxon>
        <taxon>Viridiplantae</taxon>
        <taxon>Streptophyta</taxon>
        <taxon>Embryophyta</taxon>
        <taxon>Tracheophyta</taxon>
        <taxon>Spermatophyta</taxon>
        <taxon>Magnoliopsida</taxon>
        <taxon>eudicotyledons</taxon>
        <taxon>Gunneridae</taxon>
        <taxon>Pentapetalae</taxon>
        <taxon>rosids</taxon>
        <taxon>malvids</taxon>
        <taxon>Malvales</taxon>
        <taxon>Malvaceae</taxon>
        <taxon>Malvoideae</taxon>
        <taxon>Gossypium</taxon>
    </lineage>
</organism>